<reference evidence="1" key="1">
    <citation type="submission" date="2021-02" db="EMBL/GenBank/DDBJ databases">
        <authorList>
            <person name="Nowell W R."/>
        </authorList>
    </citation>
    <scope>NUCLEOTIDE SEQUENCE</scope>
</reference>
<protein>
    <submittedName>
        <fullName evidence="1">Uncharacterized protein</fullName>
    </submittedName>
</protein>
<organism evidence="1 3">
    <name type="scientific">Didymodactylos carnosus</name>
    <dbReference type="NCBI Taxonomy" id="1234261"/>
    <lineage>
        <taxon>Eukaryota</taxon>
        <taxon>Metazoa</taxon>
        <taxon>Spiralia</taxon>
        <taxon>Gnathifera</taxon>
        <taxon>Rotifera</taxon>
        <taxon>Eurotatoria</taxon>
        <taxon>Bdelloidea</taxon>
        <taxon>Philodinida</taxon>
        <taxon>Philodinidae</taxon>
        <taxon>Didymodactylos</taxon>
    </lineage>
</organism>
<comment type="caution">
    <text evidence="1">The sequence shown here is derived from an EMBL/GenBank/DDBJ whole genome shotgun (WGS) entry which is preliminary data.</text>
</comment>
<dbReference type="EMBL" id="CAJOBC010087026">
    <property type="protein sequence ID" value="CAF4351444.1"/>
    <property type="molecule type" value="Genomic_DNA"/>
</dbReference>
<dbReference type="EMBL" id="CAJNOQ010021536">
    <property type="protein sequence ID" value="CAF1487782.1"/>
    <property type="molecule type" value="Genomic_DNA"/>
</dbReference>
<dbReference type="Proteomes" id="UP000681722">
    <property type="component" value="Unassembled WGS sequence"/>
</dbReference>
<evidence type="ECO:0000313" key="3">
    <source>
        <dbReference type="Proteomes" id="UP000663829"/>
    </source>
</evidence>
<keyword evidence="3" id="KW-1185">Reference proteome</keyword>
<proteinExistence type="predicted"/>
<evidence type="ECO:0000313" key="2">
    <source>
        <dbReference type="EMBL" id="CAF4351444.1"/>
    </source>
</evidence>
<dbReference type="AlphaFoldDB" id="A0A815S5F0"/>
<accession>A0A815S5F0</accession>
<sequence>MLCDDFEKKQSISPIELKPLFDDIVLELKPLFDDIVLELNDNPAINNRCQIVHALKSVRGLTMIGPLIADHELYHILRNTLSDILNKWRHKNNSLSDQNEYLFAQISDLFLKMINHLKHTNGSPLSTFKTWLLNEIFM</sequence>
<gene>
    <name evidence="1" type="ORF">GPM918_LOCUS36115</name>
    <name evidence="2" type="ORF">SRO942_LOCUS36841</name>
</gene>
<evidence type="ECO:0000313" key="1">
    <source>
        <dbReference type="EMBL" id="CAF1487782.1"/>
    </source>
</evidence>
<name>A0A815S5F0_9BILA</name>
<dbReference type="Proteomes" id="UP000663829">
    <property type="component" value="Unassembled WGS sequence"/>
</dbReference>